<dbReference type="Proteomes" id="UP001583172">
    <property type="component" value="Unassembled WGS sequence"/>
</dbReference>
<keyword evidence="3" id="KW-0813">Transport</keyword>
<feature type="domain" description="ABC transmembrane type-1" evidence="12">
    <location>
        <begin position="654"/>
        <end position="923"/>
    </location>
</feature>
<evidence type="ECO:0000259" key="11">
    <source>
        <dbReference type="PROSITE" id="PS50893"/>
    </source>
</evidence>
<dbReference type="InterPro" id="IPR003439">
    <property type="entry name" value="ABC_transporter-like_ATP-bd"/>
</dbReference>
<dbReference type="InterPro" id="IPR039421">
    <property type="entry name" value="Type_1_exporter"/>
</dbReference>
<keyword evidence="8 10" id="KW-1133">Transmembrane helix</keyword>
<reference evidence="13 14" key="1">
    <citation type="journal article" date="2024" name="Commun. Biol.">
        <title>Comparative genomic analysis of thermophilic fungi reveals convergent evolutionary adaptations and gene losses.</title>
        <authorList>
            <person name="Steindorff A.S."/>
            <person name="Aguilar-Pontes M.V."/>
            <person name="Robinson A.J."/>
            <person name="Andreopoulos B."/>
            <person name="LaButti K."/>
            <person name="Kuo A."/>
            <person name="Mondo S."/>
            <person name="Riley R."/>
            <person name="Otillar R."/>
            <person name="Haridas S."/>
            <person name="Lipzen A."/>
            <person name="Grimwood J."/>
            <person name="Schmutz J."/>
            <person name="Clum A."/>
            <person name="Reid I.D."/>
            <person name="Moisan M.C."/>
            <person name="Butler G."/>
            <person name="Nguyen T.T.M."/>
            <person name="Dewar K."/>
            <person name="Conant G."/>
            <person name="Drula E."/>
            <person name="Henrissat B."/>
            <person name="Hansel C."/>
            <person name="Singer S."/>
            <person name="Hutchinson M.I."/>
            <person name="de Vries R.P."/>
            <person name="Natvig D.O."/>
            <person name="Powell A.J."/>
            <person name="Tsang A."/>
            <person name="Grigoriev I.V."/>
        </authorList>
    </citation>
    <scope>NUCLEOTIDE SEQUENCE [LARGE SCALE GENOMIC DNA]</scope>
    <source>
        <strain evidence="13 14">CBS 620.91</strain>
    </source>
</reference>
<feature type="domain" description="ABC transporter" evidence="11">
    <location>
        <begin position="319"/>
        <end position="576"/>
    </location>
</feature>
<dbReference type="InterPro" id="IPR011527">
    <property type="entry name" value="ABC1_TM_dom"/>
</dbReference>
<name>A0ABR3VNJ9_HUMIN</name>
<dbReference type="Pfam" id="PF00664">
    <property type="entry name" value="ABC_membrane"/>
    <property type="match status" value="2"/>
</dbReference>
<dbReference type="Gene3D" id="1.20.1560.10">
    <property type="entry name" value="ABC transporter type 1, transmembrane domain"/>
    <property type="match status" value="1"/>
</dbReference>
<accession>A0ABR3VNJ9</accession>
<keyword evidence="9 10" id="KW-0472">Membrane</keyword>
<dbReference type="PROSITE" id="PS50929">
    <property type="entry name" value="ABC_TM1F"/>
    <property type="match status" value="2"/>
</dbReference>
<evidence type="ECO:0000256" key="9">
    <source>
        <dbReference type="ARBA" id="ARBA00023136"/>
    </source>
</evidence>
<feature type="transmembrane region" description="Helical" evidence="10">
    <location>
        <begin position="877"/>
        <end position="899"/>
    </location>
</feature>
<organism evidence="13 14">
    <name type="scientific">Humicola insolens</name>
    <name type="common">Soft-rot fungus</name>
    <dbReference type="NCBI Taxonomy" id="85995"/>
    <lineage>
        <taxon>Eukaryota</taxon>
        <taxon>Fungi</taxon>
        <taxon>Dikarya</taxon>
        <taxon>Ascomycota</taxon>
        <taxon>Pezizomycotina</taxon>
        <taxon>Sordariomycetes</taxon>
        <taxon>Sordariomycetidae</taxon>
        <taxon>Sordariales</taxon>
        <taxon>Chaetomiaceae</taxon>
        <taxon>Mycothermus</taxon>
    </lineage>
</organism>
<dbReference type="PROSITE" id="PS00211">
    <property type="entry name" value="ABC_TRANSPORTER_1"/>
    <property type="match status" value="2"/>
</dbReference>
<evidence type="ECO:0000256" key="6">
    <source>
        <dbReference type="ARBA" id="ARBA00022741"/>
    </source>
</evidence>
<dbReference type="EMBL" id="JAZGSY010000024">
    <property type="protein sequence ID" value="KAL1843116.1"/>
    <property type="molecule type" value="Genomic_DNA"/>
</dbReference>
<feature type="transmembrane region" description="Helical" evidence="10">
    <location>
        <begin position="693"/>
        <end position="712"/>
    </location>
</feature>
<feature type="transmembrane region" description="Helical" evidence="10">
    <location>
        <begin position="911"/>
        <end position="932"/>
    </location>
</feature>
<dbReference type="PANTHER" id="PTHR43394">
    <property type="entry name" value="ATP-DEPENDENT PERMEASE MDL1, MITOCHONDRIAL"/>
    <property type="match status" value="1"/>
</dbReference>
<feature type="domain" description="ABC transmembrane type-1" evidence="12">
    <location>
        <begin position="1"/>
        <end position="286"/>
    </location>
</feature>
<dbReference type="Pfam" id="PF00005">
    <property type="entry name" value="ABC_tran"/>
    <property type="match status" value="2"/>
</dbReference>
<feature type="transmembrane region" description="Helical" evidence="10">
    <location>
        <begin position="120"/>
        <end position="138"/>
    </location>
</feature>
<evidence type="ECO:0000313" key="13">
    <source>
        <dbReference type="EMBL" id="KAL1843116.1"/>
    </source>
</evidence>
<dbReference type="SUPFAM" id="SSF90123">
    <property type="entry name" value="ABC transporter transmembrane region"/>
    <property type="match status" value="2"/>
</dbReference>
<sequence>MPIMNIIFGRMVGAFTGYFSEEPSTTYDMFRGAINTCALYLVGLFFIRLVLDYISYLYHLKTGFRVVSMRISSAIRLSYLKSLFAQPISTLDVIPPGQTAAIITVTAGTLQAGISEKLSALLQSISTVISAFIIALSYSWSLALVTSSGLALIVITYAATTPFLVKRLNEVQHADIQASTTANEIFNSIRMVAACGASEKMAQRYATWVDESRRRGLKMSPVVAIQQGLVQFSVYSIFALSFWYGLKMHIESQTHGAETLIVVLMSVMLMTTSISGITAPLSAVVRAAGAATIFYTIIDAPKSDKSGAKHPEVSASEDIVLENVNFAYATRPHIKVLDNLTLRLPAGKVTGIVGPSGSGKSTIVGLLERWYEIEALDSGHPSVFWRNGSITAGGRPLREIDLKWWRTQIGLVQQEPCLFNNTIHNNVAFGLIGTEWEYASPEVKEELVKQACIEAYADEFISRLPEGYATVVGDNGMKLSGGQRQRLAIARGIVKRPKILILDEATSSIDVRSEQKVQMALDKVSQNRTTLVIAHRLGTVRKADNIIVLKQGRVVQQGTHDELMAQEGGPYSAMVTAQQVGVKSEVDVEELVEGSKEETIKEKESMATIATTTAEDDSSVDSKGRSDKPKVRDLWRTFSLLVKEQRHRKKLYTVLLLSALGGGASQPLQAYLFATELTLFQFRGEWLSPIASFWSLMFVALAAFVAISYFALGWSSSSIAFHITHHYRLQYLTSILSKPISFFDHPAHSVGALTAQLATDPTQLQELVGTNMAFVVISLLNVVGCLALAFYFGWKLTLVTLVSSMPLIMAAAFFRVRYEARFETMNNAVFAESARFATEAIGAFRTVSALTLEESIVERYDTLLREHVRKAFWKSGWATLVFAAADSVALVCMAFVIWYGGGLMLNLEYTAFQYMIVYIAVLQGGLGAGRWLSHGPNIAKASVAAGRIIGMRGTDQVKGSRGSLEDRGLGDGDMGVGIQFQDVWFRYPTRDVPVLRGLSLEIKTGQFAAIVGPSGCGKTTIISLLERFYTPDGGRIICNGLDISNLCLDTYRKDISLVAQEPNLFDGSIRENILLGVDPEVTTEEQLHQACRDAEIHDFIISLPDGYDTQVGSRGVALSGGQKQRLAIARALIRNPRLLLLDEATSNLDTDTERAVQAVFEKTKKNRTMVVVAHRLATVRNADVIFVLSDGRVVELGDHDELLRKRGIYYRMCQSQALDT</sequence>
<feature type="transmembrane region" description="Helical" evidence="10">
    <location>
        <begin position="798"/>
        <end position="816"/>
    </location>
</feature>
<evidence type="ECO:0000256" key="3">
    <source>
        <dbReference type="ARBA" id="ARBA00022448"/>
    </source>
</evidence>
<feature type="transmembrane region" description="Helical" evidence="10">
    <location>
        <begin position="144"/>
        <end position="165"/>
    </location>
</feature>
<evidence type="ECO:0000259" key="12">
    <source>
        <dbReference type="PROSITE" id="PS50929"/>
    </source>
</evidence>
<comment type="caution">
    <text evidence="13">The sequence shown here is derived from an EMBL/GenBank/DDBJ whole genome shotgun (WGS) entry which is preliminary data.</text>
</comment>
<feature type="transmembrane region" description="Helical" evidence="10">
    <location>
        <begin position="651"/>
        <end position="673"/>
    </location>
</feature>
<evidence type="ECO:0000256" key="7">
    <source>
        <dbReference type="ARBA" id="ARBA00022840"/>
    </source>
</evidence>
<evidence type="ECO:0000256" key="1">
    <source>
        <dbReference type="ARBA" id="ARBA00004141"/>
    </source>
</evidence>
<evidence type="ECO:0008006" key="15">
    <source>
        <dbReference type="Google" id="ProtNLM"/>
    </source>
</evidence>
<comment type="subcellular location">
    <subcellularLocation>
        <location evidence="1">Membrane</location>
        <topology evidence="1">Multi-pass membrane protein</topology>
    </subcellularLocation>
</comment>
<evidence type="ECO:0000256" key="10">
    <source>
        <dbReference type="SAM" id="Phobius"/>
    </source>
</evidence>
<evidence type="ECO:0000256" key="8">
    <source>
        <dbReference type="ARBA" id="ARBA00022989"/>
    </source>
</evidence>
<dbReference type="CDD" id="cd18577">
    <property type="entry name" value="ABC_6TM_Pgp_ABCB1_D1_like"/>
    <property type="match status" value="1"/>
</dbReference>
<dbReference type="PANTHER" id="PTHR43394:SF11">
    <property type="entry name" value="ATP-BINDING CASSETTE TRANSPORTER"/>
    <property type="match status" value="1"/>
</dbReference>
<dbReference type="PROSITE" id="PS50893">
    <property type="entry name" value="ABC_TRANSPORTER_2"/>
    <property type="match status" value="2"/>
</dbReference>
<proteinExistence type="inferred from homology"/>
<dbReference type="CDD" id="cd03249">
    <property type="entry name" value="ABC_MTABC3_MDL1_MDL2"/>
    <property type="match status" value="1"/>
</dbReference>
<dbReference type="CDD" id="cd18578">
    <property type="entry name" value="ABC_6TM_Pgp_ABCB1_D2_like"/>
    <property type="match status" value="1"/>
</dbReference>
<dbReference type="SMART" id="SM00382">
    <property type="entry name" value="AAA"/>
    <property type="match status" value="2"/>
</dbReference>
<dbReference type="InterPro" id="IPR027417">
    <property type="entry name" value="P-loop_NTPase"/>
</dbReference>
<dbReference type="InterPro" id="IPR036640">
    <property type="entry name" value="ABC1_TM_sf"/>
</dbReference>
<protein>
    <recommendedName>
        <fullName evidence="15">ABC transporter</fullName>
    </recommendedName>
</protein>
<feature type="transmembrane region" description="Helical" evidence="10">
    <location>
        <begin position="772"/>
        <end position="792"/>
    </location>
</feature>
<dbReference type="InterPro" id="IPR017871">
    <property type="entry name" value="ABC_transporter-like_CS"/>
</dbReference>
<keyword evidence="14" id="KW-1185">Reference proteome</keyword>
<feature type="transmembrane region" description="Helical" evidence="10">
    <location>
        <begin position="222"/>
        <end position="244"/>
    </location>
</feature>
<evidence type="ECO:0000256" key="2">
    <source>
        <dbReference type="ARBA" id="ARBA00007577"/>
    </source>
</evidence>
<feature type="transmembrane region" description="Helical" evidence="10">
    <location>
        <begin position="256"/>
        <end position="277"/>
    </location>
</feature>
<evidence type="ECO:0000256" key="5">
    <source>
        <dbReference type="ARBA" id="ARBA00022737"/>
    </source>
</evidence>
<evidence type="ECO:0000313" key="14">
    <source>
        <dbReference type="Proteomes" id="UP001583172"/>
    </source>
</evidence>
<feature type="domain" description="ABC transporter" evidence="11">
    <location>
        <begin position="978"/>
        <end position="1215"/>
    </location>
</feature>
<comment type="similarity">
    <text evidence="2">Belongs to the ABC transporter superfamily. ABCB family. Multidrug resistance exporter (TC 3.A.1.201) subfamily.</text>
</comment>
<evidence type="ECO:0000256" key="4">
    <source>
        <dbReference type="ARBA" id="ARBA00022692"/>
    </source>
</evidence>
<feature type="transmembrane region" description="Helical" evidence="10">
    <location>
        <begin position="32"/>
        <end position="51"/>
    </location>
</feature>
<dbReference type="InterPro" id="IPR003593">
    <property type="entry name" value="AAA+_ATPase"/>
</dbReference>
<gene>
    <name evidence="13" type="ORF">VTJ49DRAFT_3063</name>
</gene>
<keyword evidence="5" id="KW-0677">Repeat</keyword>
<dbReference type="SUPFAM" id="SSF52540">
    <property type="entry name" value="P-loop containing nucleoside triphosphate hydrolases"/>
    <property type="match status" value="2"/>
</dbReference>
<keyword evidence="6" id="KW-0547">Nucleotide-binding</keyword>
<dbReference type="Gene3D" id="3.40.50.300">
    <property type="entry name" value="P-loop containing nucleotide triphosphate hydrolases"/>
    <property type="match status" value="2"/>
</dbReference>
<keyword evidence="7" id="KW-0067">ATP-binding</keyword>
<keyword evidence="4 10" id="KW-0812">Transmembrane</keyword>